<evidence type="ECO:0000313" key="3">
    <source>
        <dbReference type="Proteomes" id="UP001589813"/>
    </source>
</evidence>
<comment type="caution">
    <text evidence="2">The sequence shown here is derived from an EMBL/GenBank/DDBJ whole genome shotgun (WGS) entry which is preliminary data.</text>
</comment>
<keyword evidence="3" id="KW-1185">Reference proteome</keyword>
<keyword evidence="1" id="KW-0732">Signal</keyword>
<gene>
    <name evidence="2" type="ORF">ACFFJP_09745</name>
</gene>
<evidence type="ECO:0000256" key="1">
    <source>
        <dbReference type="SAM" id="SignalP"/>
    </source>
</evidence>
<organism evidence="2 3">
    <name type="scientific">Rheinheimera tilapiae</name>
    <dbReference type="NCBI Taxonomy" id="875043"/>
    <lineage>
        <taxon>Bacteria</taxon>
        <taxon>Pseudomonadati</taxon>
        <taxon>Pseudomonadota</taxon>
        <taxon>Gammaproteobacteria</taxon>
        <taxon>Chromatiales</taxon>
        <taxon>Chromatiaceae</taxon>
        <taxon>Rheinheimera</taxon>
    </lineage>
</organism>
<dbReference type="PROSITE" id="PS51257">
    <property type="entry name" value="PROKAR_LIPOPROTEIN"/>
    <property type="match status" value="1"/>
</dbReference>
<dbReference type="Proteomes" id="UP001589813">
    <property type="component" value="Unassembled WGS sequence"/>
</dbReference>
<accession>A0ABV6BCG7</accession>
<dbReference type="EMBL" id="JBHLXP010000001">
    <property type="protein sequence ID" value="MFC0048571.1"/>
    <property type="molecule type" value="Genomic_DNA"/>
</dbReference>
<feature type="signal peptide" evidence="1">
    <location>
        <begin position="1"/>
        <end position="18"/>
    </location>
</feature>
<feature type="chain" id="PRO_5045179586" evidence="1">
    <location>
        <begin position="19"/>
        <end position="191"/>
    </location>
</feature>
<proteinExistence type="predicted"/>
<evidence type="ECO:0000313" key="2">
    <source>
        <dbReference type="EMBL" id="MFC0048571.1"/>
    </source>
</evidence>
<protein>
    <submittedName>
        <fullName evidence="2">Uncharacterized protein</fullName>
    </submittedName>
</protein>
<dbReference type="RefSeq" id="WP_377242880.1">
    <property type="nucleotide sequence ID" value="NZ_JBHLXP010000001.1"/>
</dbReference>
<sequence>MKYIILAIFLTISASCLSHGNIHPFVSGPKTSHPICGINLEIVDQSPFISHLPFASCNSLAISFHADERYNDPGLNELSKLLIILFEGKNHERHFEPLSNSVLKCIIKPPIIERNTHANPDVPYCTKEMVKDYLLKYNRHPAVEGFRRFENSVSKLDLSDKIIIDKIRKTTAIARVSGSSLMLSDISELLE</sequence>
<reference evidence="2 3" key="1">
    <citation type="submission" date="2024-09" db="EMBL/GenBank/DDBJ databases">
        <authorList>
            <person name="Sun Q."/>
            <person name="Mori K."/>
        </authorList>
    </citation>
    <scope>NUCLEOTIDE SEQUENCE [LARGE SCALE GENOMIC DNA]</scope>
    <source>
        <strain evidence="2 3">KCTC 23315</strain>
    </source>
</reference>
<name>A0ABV6BCG7_9GAMM</name>